<evidence type="ECO:0000256" key="1">
    <source>
        <dbReference type="ARBA" id="ARBA00022443"/>
    </source>
</evidence>
<accession>A0A8J5JMT2</accession>
<gene>
    <name evidence="5" type="primary">Pstpip2-L</name>
    <name evidence="5" type="ORF">Hamer_G001848</name>
</gene>
<dbReference type="InterPro" id="IPR027267">
    <property type="entry name" value="AH/BAR_dom_sf"/>
</dbReference>
<dbReference type="PANTHER" id="PTHR23065:SF61">
    <property type="entry name" value="PROLINE-SERINE-THREONINE PHOSPHATASE-INTERACTING PROTEIN 2-LIKE"/>
    <property type="match status" value="1"/>
</dbReference>
<keyword evidence="1 2" id="KW-0728">SH3 domain</keyword>
<proteinExistence type="predicted"/>
<dbReference type="InterPro" id="IPR036028">
    <property type="entry name" value="SH3-like_dom_sf"/>
</dbReference>
<dbReference type="Proteomes" id="UP000747542">
    <property type="component" value="Unassembled WGS sequence"/>
</dbReference>
<evidence type="ECO:0000259" key="4">
    <source>
        <dbReference type="PROSITE" id="PS50002"/>
    </source>
</evidence>
<dbReference type="PANTHER" id="PTHR23065">
    <property type="entry name" value="PROLINE-SERINE-THREONINE PHOSPHATASE INTERACTING PROTEIN 1"/>
    <property type="match status" value="1"/>
</dbReference>
<evidence type="ECO:0000256" key="2">
    <source>
        <dbReference type="PROSITE-ProRule" id="PRU00192"/>
    </source>
</evidence>
<name>A0A8J5JMT2_HOMAM</name>
<evidence type="ECO:0000313" key="6">
    <source>
        <dbReference type="Proteomes" id="UP000747542"/>
    </source>
</evidence>
<feature type="region of interest" description="Disordered" evidence="3">
    <location>
        <begin position="104"/>
        <end position="126"/>
    </location>
</feature>
<dbReference type="GO" id="GO:0030041">
    <property type="term" value="P:actin filament polymerization"/>
    <property type="evidence" value="ECO:0007669"/>
    <property type="project" value="TreeGrafter"/>
</dbReference>
<reference evidence="5" key="1">
    <citation type="journal article" date="2021" name="Sci. Adv.">
        <title>The American lobster genome reveals insights on longevity, neural, and immune adaptations.</title>
        <authorList>
            <person name="Polinski J.M."/>
            <person name="Zimin A.V."/>
            <person name="Clark K.F."/>
            <person name="Kohn A.B."/>
            <person name="Sadowski N."/>
            <person name="Timp W."/>
            <person name="Ptitsyn A."/>
            <person name="Khanna P."/>
            <person name="Romanova D.Y."/>
            <person name="Williams P."/>
            <person name="Greenwood S.J."/>
            <person name="Moroz L.L."/>
            <person name="Walt D.R."/>
            <person name="Bodnar A.G."/>
        </authorList>
    </citation>
    <scope>NUCLEOTIDE SEQUENCE</scope>
    <source>
        <strain evidence="5">GMGI-L3</strain>
    </source>
</reference>
<dbReference type="InterPro" id="IPR001452">
    <property type="entry name" value="SH3_domain"/>
</dbReference>
<dbReference type="Gene3D" id="1.20.1270.60">
    <property type="entry name" value="Arfaptin homology (AH) domain/BAR domain"/>
    <property type="match status" value="1"/>
</dbReference>
<dbReference type="SUPFAM" id="SSF103657">
    <property type="entry name" value="BAR/IMD domain-like"/>
    <property type="match status" value="1"/>
</dbReference>
<dbReference type="GO" id="GO:0005884">
    <property type="term" value="C:actin filament"/>
    <property type="evidence" value="ECO:0007669"/>
    <property type="project" value="TreeGrafter"/>
</dbReference>
<dbReference type="GO" id="GO:0005737">
    <property type="term" value="C:cytoplasm"/>
    <property type="evidence" value="ECO:0007669"/>
    <property type="project" value="TreeGrafter"/>
</dbReference>
<dbReference type="AlphaFoldDB" id="A0A8J5JMT2"/>
<keyword evidence="6" id="KW-1185">Reference proteome</keyword>
<sequence length="357" mass="39952">MVGGGGNRYKYRVVLVSSVSLNVEVGDFGGWDIVVQRMKEASKITGNYIDFLKQVDLKTSLQTARDNVESWGQDTIDAAVAINSQVTQLSQYITEAKQTYKHTKEEAKQKQQQVRDGMHRVRQTQRDVQNKIGGLKDADSLRMIMDAKCNAKPRELVKAAHVRERAVEATKDAETQYHEAIIYHNEMVNAWCTYARPTLSIFQDKEEARVKMLRESLWSFANICSLLAVNFDQHQENIRSALLRVNVAKELSTWVAIHRTLQTPPMPLVYTPTSYTSCNTPSLTPSTSVRSTLTEVSSSSNSSDGSSPSESEVSLVEGQVITVMDKSNSEWNLVRTSNGVLGFVPAKFISSSRTYTK</sequence>
<dbReference type="PROSITE" id="PS50002">
    <property type="entry name" value="SH3"/>
    <property type="match status" value="1"/>
</dbReference>
<dbReference type="GO" id="GO:0051015">
    <property type="term" value="F:actin filament binding"/>
    <property type="evidence" value="ECO:0007669"/>
    <property type="project" value="TreeGrafter"/>
</dbReference>
<evidence type="ECO:0000313" key="5">
    <source>
        <dbReference type="EMBL" id="KAG7160561.1"/>
    </source>
</evidence>
<evidence type="ECO:0000256" key="3">
    <source>
        <dbReference type="SAM" id="MobiDB-lite"/>
    </source>
</evidence>
<dbReference type="Pfam" id="PF00018">
    <property type="entry name" value="SH3_1"/>
    <property type="match status" value="1"/>
</dbReference>
<protein>
    <submittedName>
        <fullName evidence="5">Proline-serine-threonine phosphatase-interacting protein 2-like</fullName>
    </submittedName>
</protein>
<dbReference type="GO" id="GO:0005886">
    <property type="term" value="C:plasma membrane"/>
    <property type="evidence" value="ECO:0007669"/>
    <property type="project" value="TreeGrafter"/>
</dbReference>
<comment type="caution">
    <text evidence="5">The sequence shown here is derived from an EMBL/GenBank/DDBJ whole genome shotgun (WGS) entry which is preliminary data.</text>
</comment>
<feature type="compositionally biased region" description="Basic and acidic residues" evidence="3">
    <location>
        <begin position="116"/>
        <end position="126"/>
    </location>
</feature>
<feature type="domain" description="SH3" evidence="4">
    <location>
        <begin position="289"/>
        <end position="354"/>
    </location>
</feature>
<feature type="region of interest" description="Disordered" evidence="3">
    <location>
        <begin position="294"/>
        <end position="313"/>
    </location>
</feature>
<dbReference type="Gene3D" id="2.30.30.40">
    <property type="entry name" value="SH3 Domains"/>
    <property type="match status" value="1"/>
</dbReference>
<dbReference type="EMBL" id="JAHLQT010031306">
    <property type="protein sequence ID" value="KAG7160561.1"/>
    <property type="molecule type" value="Genomic_DNA"/>
</dbReference>
<dbReference type="SUPFAM" id="SSF50044">
    <property type="entry name" value="SH3-domain"/>
    <property type="match status" value="1"/>
</dbReference>
<organism evidence="5 6">
    <name type="scientific">Homarus americanus</name>
    <name type="common">American lobster</name>
    <dbReference type="NCBI Taxonomy" id="6706"/>
    <lineage>
        <taxon>Eukaryota</taxon>
        <taxon>Metazoa</taxon>
        <taxon>Ecdysozoa</taxon>
        <taxon>Arthropoda</taxon>
        <taxon>Crustacea</taxon>
        <taxon>Multicrustacea</taxon>
        <taxon>Malacostraca</taxon>
        <taxon>Eumalacostraca</taxon>
        <taxon>Eucarida</taxon>
        <taxon>Decapoda</taxon>
        <taxon>Pleocyemata</taxon>
        <taxon>Astacidea</taxon>
        <taxon>Nephropoidea</taxon>
        <taxon>Nephropidae</taxon>
        <taxon>Homarus</taxon>
    </lineage>
</organism>